<dbReference type="InterPro" id="IPR011650">
    <property type="entry name" value="Peptidase_M20_dimer"/>
</dbReference>
<keyword evidence="1 5" id="KW-0378">Hydrolase</keyword>
<keyword evidence="2" id="KW-0464">Manganese</keyword>
<evidence type="ECO:0000256" key="2">
    <source>
        <dbReference type="PIRSR" id="PIRSR005962-1"/>
    </source>
</evidence>
<dbReference type="InterPro" id="IPR017439">
    <property type="entry name" value="Amidohydrolase"/>
</dbReference>
<feature type="binding site" evidence="2">
    <location>
        <position position="130"/>
    </location>
    <ligand>
        <name>Mn(2+)</name>
        <dbReference type="ChEBI" id="CHEBI:29035"/>
        <label>2</label>
    </ligand>
</feature>
<dbReference type="Pfam" id="PF07687">
    <property type="entry name" value="M20_dimer"/>
    <property type="match status" value="1"/>
</dbReference>
<proteinExistence type="predicted"/>
<dbReference type="PANTHER" id="PTHR11014:SF63">
    <property type="entry name" value="METALLOPEPTIDASE, PUTATIVE (AFU_ORTHOLOGUE AFUA_6G09600)-RELATED"/>
    <property type="match status" value="1"/>
</dbReference>
<evidence type="ECO:0000256" key="3">
    <source>
        <dbReference type="SAM" id="SignalP"/>
    </source>
</evidence>
<evidence type="ECO:0000313" key="6">
    <source>
        <dbReference type="Proteomes" id="UP000317429"/>
    </source>
</evidence>
<feature type="signal peptide" evidence="3">
    <location>
        <begin position="1"/>
        <end position="18"/>
    </location>
</feature>
<evidence type="ECO:0000256" key="1">
    <source>
        <dbReference type="ARBA" id="ARBA00022801"/>
    </source>
</evidence>
<sequence precursor="true">MQWTLLLVLLIPASPLFAKDSPKINAAIETELPAIVSLYQKLHAAPELSYQEENTAATMAAELRQAGFEVTTDVGGHGVVGVLKNGEGPTLMLRCDTDALPIVEETGVPYASTVKTEDRRGAIVGVMHACGHDIHMANAVGVARCLSKNQARWSGTLVVICQPAEERGAGAKAMLDDGLFVRFPRPDYAVALHVAPDMAAGTVSTMPGYQQANVDSVDITIKGRGGHGAYPETTVDPIVTAAKLVLDLQTIVSREIRPIDPAVVTVGSIHGGTKHNVIGDDCKLQLTVRSYSPQVRKQLHDAIRRKAAAAAASAGAPEPVVDISEGTPSMYNDPELTERVLAAMRGALGEDNVSIAEPSMGGEDFSRYGLAGTPICMFKLGTLPQQRLDAFAKAGETPPSLHSSKYYPDPEPSLRCGIRAMTATALDLLGKDE</sequence>
<dbReference type="InterPro" id="IPR036264">
    <property type="entry name" value="Bact_exopeptidase_dim_dom"/>
</dbReference>
<feature type="chain" id="PRO_5022039828" evidence="3">
    <location>
        <begin position="19"/>
        <end position="433"/>
    </location>
</feature>
<keyword evidence="6" id="KW-1185">Reference proteome</keyword>
<dbReference type="PIRSF" id="PIRSF005962">
    <property type="entry name" value="Pept_M20D_amidohydro"/>
    <property type="match status" value="1"/>
</dbReference>
<dbReference type="Proteomes" id="UP000317429">
    <property type="component" value="Chromosome"/>
</dbReference>
<evidence type="ECO:0000259" key="4">
    <source>
        <dbReference type="Pfam" id="PF07687"/>
    </source>
</evidence>
<dbReference type="GO" id="GO:0019877">
    <property type="term" value="P:diaminopimelate biosynthetic process"/>
    <property type="evidence" value="ECO:0007669"/>
    <property type="project" value="UniProtKB-ARBA"/>
</dbReference>
<name>A0A518DI90_9BACT</name>
<keyword evidence="2" id="KW-0479">Metal-binding</keyword>
<dbReference type="AlphaFoldDB" id="A0A518DI90"/>
<accession>A0A518DI90</accession>
<dbReference type="Gene3D" id="3.40.630.10">
    <property type="entry name" value="Zn peptidases"/>
    <property type="match status" value="1"/>
</dbReference>
<dbReference type="InterPro" id="IPR002933">
    <property type="entry name" value="Peptidase_M20"/>
</dbReference>
<feature type="binding site" evidence="2">
    <location>
        <position position="166"/>
    </location>
    <ligand>
        <name>Mn(2+)</name>
        <dbReference type="ChEBI" id="CHEBI:29035"/>
        <label>2</label>
    </ligand>
</feature>
<feature type="binding site" evidence="2">
    <location>
        <position position="193"/>
    </location>
    <ligand>
        <name>Mn(2+)</name>
        <dbReference type="ChEBI" id="CHEBI:29035"/>
        <label>2</label>
    </ligand>
</feature>
<dbReference type="GO" id="GO:0046872">
    <property type="term" value="F:metal ion binding"/>
    <property type="evidence" value="ECO:0007669"/>
    <property type="project" value="UniProtKB-KW"/>
</dbReference>
<dbReference type="Pfam" id="PF01546">
    <property type="entry name" value="Peptidase_M20"/>
    <property type="match status" value="1"/>
</dbReference>
<feature type="domain" description="Peptidase M20 dimerisation" evidence="4">
    <location>
        <begin position="213"/>
        <end position="311"/>
    </location>
</feature>
<keyword evidence="3" id="KW-0732">Signal</keyword>
<dbReference type="OrthoDB" id="9776731at2"/>
<organism evidence="5 6">
    <name type="scientific">Pirellulimonas nuda</name>
    <dbReference type="NCBI Taxonomy" id="2528009"/>
    <lineage>
        <taxon>Bacteria</taxon>
        <taxon>Pseudomonadati</taxon>
        <taxon>Planctomycetota</taxon>
        <taxon>Planctomycetia</taxon>
        <taxon>Pirellulales</taxon>
        <taxon>Lacipirellulaceae</taxon>
        <taxon>Pirellulimonas</taxon>
    </lineage>
</organism>
<dbReference type="KEGG" id="pnd:Pla175_46200"/>
<protein>
    <submittedName>
        <fullName evidence="5">Putative hydrolase YxeP</fullName>
        <ecNumber evidence="5">3.-.-.-</ecNumber>
    </submittedName>
</protein>
<dbReference type="RefSeq" id="WP_145291092.1">
    <property type="nucleotide sequence ID" value="NZ_CP036291.1"/>
</dbReference>
<dbReference type="SUPFAM" id="SSF55031">
    <property type="entry name" value="Bacterial exopeptidase dimerisation domain"/>
    <property type="match status" value="1"/>
</dbReference>
<reference evidence="5 6" key="1">
    <citation type="submission" date="2019-02" db="EMBL/GenBank/DDBJ databases">
        <title>Deep-cultivation of Planctomycetes and their phenomic and genomic characterization uncovers novel biology.</title>
        <authorList>
            <person name="Wiegand S."/>
            <person name="Jogler M."/>
            <person name="Boedeker C."/>
            <person name="Pinto D."/>
            <person name="Vollmers J."/>
            <person name="Rivas-Marin E."/>
            <person name="Kohn T."/>
            <person name="Peeters S.H."/>
            <person name="Heuer A."/>
            <person name="Rast P."/>
            <person name="Oberbeckmann S."/>
            <person name="Bunk B."/>
            <person name="Jeske O."/>
            <person name="Meyerdierks A."/>
            <person name="Storesund J.E."/>
            <person name="Kallscheuer N."/>
            <person name="Luecker S."/>
            <person name="Lage O.M."/>
            <person name="Pohl T."/>
            <person name="Merkel B.J."/>
            <person name="Hornburger P."/>
            <person name="Mueller R.-W."/>
            <person name="Bruemmer F."/>
            <person name="Labrenz M."/>
            <person name="Spormann A.M."/>
            <person name="Op den Camp H."/>
            <person name="Overmann J."/>
            <person name="Amann R."/>
            <person name="Jetten M.S.M."/>
            <person name="Mascher T."/>
            <person name="Medema M.H."/>
            <person name="Devos D.P."/>
            <person name="Kaster A.-K."/>
            <person name="Ovreas L."/>
            <person name="Rohde M."/>
            <person name="Galperin M.Y."/>
            <person name="Jogler C."/>
        </authorList>
    </citation>
    <scope>NUCLEOTIDE SEQUENCE [LARGE SCALE GENOMIC DNA]</scope>
    <source>
        <strain evidence="5 6">Pla175</strain>
    </source>
</reference>
<dbReference type="GO" id="GO:0050118">
    <property type="term" value="F:N-acetyldiaminopimelate deacetylase activity"/>
    <property type="evidence" value="ECO:0007669"/>
    <property type="project" value="UniProtKB-ARBA"/>
</dbReference>
<feature type="binding site" evidence="2">
    <location>
        <position position="132"/>
    </location>
    <ligand>
        <name>Mn(2+)</name>
        <dbReference type="ChEBI" id="CHEBI:29035"/>
        <label>2</label>
    </ligand>
</feature>
<dbReference type="FunFam" id="3.30.70.360:FF:000001">
    <property type="entry name" value="N-acetyldiaminopimelate deacetylase"/>
    <property type="match status" value="1"/>
</dbReference>
<dbReference type="PANTHER" id="PTHR11014">
    <property type="entry name" value="PEPTIDASE M20 FAMILY MEMBER"/>
    <property type="match status" value="1"/>
</dbReference>
<dbReference type="SUPFAM" id="SSF53187">
    <property type="entry name" value="Zn-dependent exopeptidases"/>
    <property type="match status" value="1"/>
</dbReference>
<gene>
    <name evidence="5" type="primary">yxeP</name>
    <name evidence="5" type="ORF">Pla175_46200</name>
</gene>
<dbReference type="EMBL" id="CP036291">
    <property type="protein sequence ID" value="QDU91200.1"/>
    <property type="molecule type" value="Genomic_DNA"/>
</dbReference>
<dbReference type="EC" id="3.-.-.-" evidence="5"/>
<feature type="binding site" evidence="2">
    <location>
        <position position="402"/>
    </location>
    <ligand>
        <name>Mn(2+)</name>
        <dbReference type="ChEBI" id="CHEBI:29035"/>
        <label>2</label>
    </ligand>
</feature>
<evidence type="ECO:0000313" key="5">
    <source>
        <dbReference type="EMBL" id="QDU91200.1"/>
    </source>
</evidence>
<dbReference type="Gene3D" id="3.30.70.360">
    <property type="match status" value="1"/>
</dbReference>
<dbReference type="NCBIfam" id="TIGR01891">
    <property type="entry name" value="amidohydrolases"/>
    <property type="match status" value="1"/>
</dbReference>
<comment type="cofactor">
    <cofactor evidence="2">
        <name>Mn(2+)</name>
        <dbReference type="ChEBI" id="CHEBI:29035"/>
    </cofactor>
    <text evidence="2">The Mn(2+) ion enhances activity.</text>
</comment>